<keyword evidence="4" id="KW-1185">Reference proteome</keyword>
<organism evidence="3 4">
    <name type="scientific">Microbacterium invictum</name>
    <dbReference type="NCBI Taxonomy" id="515415"/>
    <lineage>
        <taxon>Bacteria</taxon>
        <taxon>Bacillati</taxon>
        <taxon>Actinomycetota</taxon>
        <taxon>Actinomycetes</taxon>
        <taxon>Micrococcales</taxon>
        <taxon>Microbacteriaceae</taxon>
        <taxon>Microbacterium</taxon>
    </lineage>
</organism>
<evidence type="ECO:0000313" key="3">
    <source>
        <dbReference type="EMBL" id="WQB69100.1"/>
    </source>
</evidence>
<keyword evidence="2" id="KW-1133">Transmembrane helix</keyword>
<evidence type="ECO:0000256" key="2">
    <source>
        <dbReference type="SAM" id="Phobius"/>
    </source>
</evidence>
<dbReference type="Proteomes" id="UP001324533">
    <property type="component" value="Chromosome"/>
</dbReference>
<reference evidence="3 4" key="1">
    <citation type="submission" date="2023-06" db="EMBL/GenBank/DDBJ databases">
        <title>Rock-solubilizing bacteria, Microbacterium invictum, promotes re-establishment of vegetation in rocky wasteland by accelerating rock bio-weathering and reshaping soil bacterial community.</title>
        <authorList>
            <person name="Liu C."/>
        </authorList>
    </citation>
    <scope>NUCLEOTIDE SEQUENCE [LARGE SCALE GENOMIC DNA]</scope>
    <source>
        <strain evidence="3 4">X-18</strain>
    </source>
</reference>
<dbReference type="Pfam" id="PF11298">
    <property type="entry name" value="DUF3099"/>
    <property type="match status" value="1"/>
</dbReference>
<sequence>MLAGAAPLYAAYPGGIVNRSSRPPSATSLPRAPRDDSGARSARYLAMMGVRVLCFILMVLITPYGWYTWVFALGAVFLPYVAVVFANVGATDRVVRSENPERQISTPVAAEPAPPPVDRVLRIQESAPPPRRGEDE</sequence>
<keyword evidence="2" id="KW-0812">Transmembrane</keyword>
<feature type="transmembrane region" description="Helical" evidence="2">
    <location>
        <begin position="44"/>
        <end position="61"/>
    </location>
</feature>
<feature type="transmembrane region" description="Helical" evidence="2">
    <location>
        <begin position="67"/>
        <end position="88"/>
    </location>
</feature>
<gene>
    <name evidence="3" type="ORF">T9R20_10305</name>
</gene>
<accession>A0ABZ0V678</accession>
<protein>
    <submittedName>
        <fullName evidence="3">DUF3099 domain-containing protein</fullName>
    </submittedName>
</protein>
<proteinExistence type="predicted"/>
<feature type="region of interest" description="Disordered" evidence="1">
    <location>
        <begin position="98"/>
        <end position="136"/>
    </location>
</feature>
<evidence type="ECO:0000256" key="1">
    <source>
        <dbReference type="SAM" id="MobiDB-lite"/>
    </source>
</evidence>
<keyword evidence="2" id="KW-0472">Membrane</keyword>
<evidence type="ECO:0000313" key="4">
    <source>
        <dbReference type="Proteomes" id="UP001324533"/>
    </source>
</evidence>
<dbReference type="EMBL" id="CP139779">
    <property type="protein sequence ID" value="WQB69100.1"/>
    <property type="molecule type" value="Genomic_DNA"/>
</dbReference>
<name>A0ABZ0V678_9MICO</name>
<dbReference type="InterPro" id="IPR021449">
    <property type="entry name" value="DUF3099"/>
</dbReference>